<dbReference type="AlphaFoldDB" id="A0A0G0DCC2"/>
<name>A0A0G0DCC2_9BACT</name>
<gene>
    <name evidence="1" type="ORF">UR89_C0026G0014</name>
</gene>
<reference evidence="1 2" key="1">
    <citation type="journal article" date="2015" name="Nature">
        <title>rRNA introns, odd ribosomes, and small enigmatic genomes across a large radiation of phyla.</title>
        <authorList>
            <person name="Brown C.T."/>
            <person name="Hug L.A."/>
            <person name="Thomas B.C."/>
            <person name="Sharon I."/>
            <person name="Castelle C.J."/>
            <person name="Singh A."/>
            <person name="Wilkins M.J."/>
            <person name="Williams K.H."/>
            <person name="Banfield J.F."/>
        </authorList>
    </citation>
    <scope>NUCLEOTIDE SEQUENCE [LARGE SCALE GENOMIC DNA]</scope>
</reference>
<sequence length="477" mass="54090">MAFELKPLNIESITEKEMGLVIGLRNYLGDFYERLPLNLQLRKDRGIIRERVFGTALEIIARNNDQAAQYSDPEFDNIITREKDLRGPCSLGISICIDGRLIIPFIAGRLIKAHEAKAGLIEISNSPIDGRNEIRSGRLTEAIKKKAEEGDLLEILFAHTSLHDKEHGCGAMLGLKGKYNIPDDVDLVKNNLRIHEKSAKLIKNLFNKVREKAKKPKLDRVAITAVYDTDNMGVILGYGKKSQYSTTELTKKIAPKLFDLLSSRRDDALFPGVLKEFYTNPKYAYNLEAFIAETIPTLFELKEFTGITDEYIKNNYSDLNINQKKALRYFLARTVVFQYLTGIYEQLDHPNAYHAEDFQSITQDGPNIGQFMVDSQVFGAGPLSHEDAVDHIIDQTKLMQKYSKSTPPYVLFIVKSVSGNIQQESMERIRGINREYYGDILGDRRIQELVRSGLLAPIPAIINDKTREIIEIPNFAV</sequence>
<organism evidence="1 2">
    <name type="scientific">Candidatus Roizmanbacteria bacterium GW2011_GWA2_35_8</name>
    <dbReference type="NCBI Taxonomy" id="1618479"/>
    <lineage>
        <taxon>Bacteria</taxon>
        <taxon>Candidatus Roizmaniibacteriota</taxon>
    </lineage>
</organism>
<accession>A0A0G0DCC2</accession>
<comment type="caution">
    <text evidence="1">The sequence shown here is derived from an EMBL/GenBank/DDBJ whole genome shotgun (WGS) entry which is preliminary data.</text>
</comment>
<dbReference type="EMBL" id="LBQX01000026">
    <property type="protein sequence ID" value="KKP86316.1"/>
    <property type="molecule type" value="Genomic_DNA"/>
</dbReference>
<protein>
    <submittedName>
        <fullName evidence="1">Uncharacterized protein</fullName>
    </submittedName>
</protein>
<dbReference type="Proteomes" id="UP000034536">
    <property type="component" value="Unassembled WGS sequence"/>
</dbReference>
<evidence type="ECO:0000313" key="1">
    <source>
        <dbReference type="EMBL" id="KKP86316.1"/>
    </source>
</evidence>
<evidence type="ECO:0000313" key="2">
    <source>
        <dbReference type="Proteomes" id="UP000034536"/>
    </source>
</evidence>
<proteinExistence type="predicted"/>